<gene>
    <name evidence="4" type="ordered locus">Acid345_2795</name>
</gene>
<keyword evidence="2" id="KW-0479">Metal-binding</keyword>
<keyword evidence="2" id="KW-0001">2Fe-2S</keyword>
<protein>
    <submittedName>
        <fullName evidence="4">Sulfide dehydrogenase (Flavoprotein) subunit SudB</fullName>
        <ecNumber evidence="4">1.8.1.-</ecNumber>
    </submittedName>
</protein>
<feature type="binding site" evidence="2">
    <location>
        <position position="238"/>
    </location>
    <ligand>
        <name>[2Fe-2S] cluster</name>
        <dbReference type="ChEBI" id="CHEBI:190135"/>
    </ligand>
</feature>
<dbReference type="HOGENOM" id="CLU_003827_1_0_0"/>
<dbReference type="CDD" id="cd06219">
    <property type="entry name" value="DHOD_e_trans_like1"/>
    <property type="match status" value="1"/>
</dbReference>
<keyword evidence="1" id="KW-0285">Flavoprotein</keyword>
<dbReference type="PIRSF" id="PIRSF006816">
    <property type="entry name" value="Cyc3_hyd_g"/>
    <property type="match status" value="1"/>
</dbReference>
<dbReference type="GO" id="GO:0006221">
    <property type="term" value="P:pyrimidine nucleotide biosynthetic process"/>
    <property type="evidence" value="ECO:0007669"/>
    <property type="project" value="InterPro"/>
</dbReference>
<dbReference type="OrthoDB" id="9778346at2"/>
<dbReference type="PANTHER" id="PTHR43513:SF3">
    <property type="entry name" value="DIHYDROOROTATE DEHYDROGENASE B (NAD(+)), ELECTRON TRANSFER SUBUNIT-RELATED"/>
    <property type="match status" value="1"/>
</dbReference>
<dbReference type="EC" id="1.8.1.-" evidence="4"/>
<organism evidence="4 5">
    <name type="scientific">Koribacter versatilis (strain Ellin345)</name>
    <dbReference type="NCBI Taxonomy" id="204669"/>
    <lineage>
        <taxon>Bacteria</taxon>
        <taxon>Pseudomonadati</taxon>
        <taxon>Acidobacteriota</taxon>
        <taxon>Terriglobia</taxon>
        <taxon>Terriglobales</taxon>
        <taxon>Candidatus Korobacteraceae</taxon>
        <taxon>Candidatus Korobacter</taxon>
    </lineage>
</organism>
<dbReference type="STRING" id="204669.Acid345_2795"/>
<keyword evidence="2" id="KW-0408">Iron</keyword>
<feature type="domain" description="FAD-binding FR-type" evidence="3">
    <location>
        <begin position="1"/>
        <end position="95"/>
    </location>
</feature>
<dbReference type="AlphaFoldDB" id="Q1IMV4"/>
<feature type="binding site" evidence="1">
    <location>
        <begin position="62"/>
        <end position="64"/>
    </location>
    <ligand>
        <name>FAD</name>
        <dbReference type="ChEBI" id="CHEBI:57692"/>
    </ligand>
</feature>
<dbReference type="EnsemblBacteria" id="ABF41796">
    <property type="protein sequence ID" value="ABF41796"/>
    <property type="gene ID" value="Acid345_2795"/>
</dbReference>
<dbReference type="NCBIfam" id="NF004862">
    <property type="entry name" value="PRK06222.1"/>
    <property type="match status" value="1"/>
</dbReference>
<dbReference type="PANTHER" id="PTHR43513">
    <property type="entry name" value="DIHYDROOROTATE DEHYDROGENASE B (NAD(+)), ELECTRON TRANSFER SUBUNIT"/>
    <property type="match status" value="1"/>
</dbReference>
<dbReference type="SMR" id="Q1IMV4"/>
<feature type="binding site" evidence="2">
    <location>
        <position position="226"/>
    </location>
    <ligand>
        <name>[2Fe-2S] cluster</name>
        <dbReference type="ChEBI" id="CHEBI:190135"/>
    </ligand>
</feature>
<dbReference type="InterPro" id="IPR039261">
    <property type="entry name" value="FNR_nucleotide-bd"/>
</dbReference>
<dbReference type="Proteomes" id="UP000002432">
    <property type="component" value="Chromosome"/>
</dbReference>
<dbReference type="Gene3D" id="3.40.50.80">
    <property type="entry name" value="Nucleotide-binding domain of ferredoxin-NADP reductase (FNR) module"/>
    <property type="match status" value="1"/>
</dbReference>
<comment type="cofactor">
    <cofactor evidence="1">
        <name>FAD</name>
        <dbReference type="ChEBI" id="CHEBI:57692"/>
    </cofactor>
    <text evidence="1">Binds 1 FAD per subunit.</text>
</comment>
<dbReference type="GO" id="GO:0046872">
    <property type="term" value="F:metal ion binding"/>
    <property type="evidence" value="ECO:0007669"/>
    <property type="project" value="UniProtKB-KW"/>
</dbReference>
<feature type="binding site" evidence="2">
    <location>
        <position position="223"/>
    </location>
    <ligand>
        <name>[2Fe-2S] cluster</name>
        <dbReference type="ChEBI" id="CHEBI:190135"/>
    </ligand>
</feature>
<sequence>MNKIIRKQQLTPETALFEVEAPRIAKRWKPGQFIIVRPNAGSERIPLTLVDGNKERGTITIVVQRIGKTSAVTVATPADGAFHDVVGPLGEPAHITSVGKVTLLAGGVGVAEVLPVAKAFKEAGNYTVVLAGARTDSLRILREELLAVADEVIWATDDGSFGFAGNVVQLLQDVVKASGEKPDLSHVIGPIPMMRAAAKATKDLGIKTYASVNPVMIDGTGMCGGCRVTVRGKVRFACVEGPEFDAHEVDFEELTRRTKAYKKQEVQAYEAHKCALGLQAH</sequence>
<evidence type="ECO:0000256" key="2">
    <source>
        <dbReference type="PIRSR" id="PIRSR006816-2"/>
    </source>
</evidence>
<dbReference type="InterPro" id="IPR019480">
    <property type="entry name" value="Dihydroorotate_DH_Fe-S-bd"/>
</dbReference>
<proteinExistence type="predicted"/>
<dbReference type="SUPFAM" id="SSF63380">
    <property type="entry name" value="Riboflavin synthase domain-like"/>
    <property type="match status" value="1"/>
</dbReference>
<dbReference type="RefSeq" id="WP_011523597.1">
    <property type="nucleotide sequence ID" value="NC_008009.1"/>
</dbReference>
<dbReference type="Gene3D" id="2.40.30.10">
    <property type="entry name" value="Translation factors"/>
    <property type="match status" value="1"/>
</dbReference>
<keyword evidence="1" id="KW-0274">FAD</keyword>
<dbReference type="EMBL" id="CP000360">
    <property type="protein sequence ID" value="ABF41796.1"/>
    <property type="molecule type" value="Genomic_DNA"/>
</dbReference>
<dbReference type="Pfam" id="PF10418">
    <property type="entry name" value="DHODB_Fe-S_bind"/>
    <property type="match status" value="1"/>
</dbReference>
<dbReference type="GO" id="GO:0016491">
    <property type="term" value="F:oxidoreductase activity"/>
    <property type="evidence" value="ECO:0007669"/>
    <property type="project" value="UniProtKB-KW"/>
</dbReference>
<accession>Q1IMV4</accession>
<dbReference type="GO" id="GO:0050660">
    <property type="term" value="F:flavin adenine dinucleotide binding"/>
    <property type="evidence" value="ECO:0007669"/>
    <property type="project" value="InterPro"/>
</dbReference>
<evidence type="ECO:0000256" key="1">
    <source>
        <dbReference type="PIRSR" id="PIRSR006816-1"/>
    </source>
</evidence>
<evidence type="ECO:0000313" key="4">
    <source>
        <dbReference type="EMBL" id="ABF41796.1"/>
    </source>
</evidence>
<dbReference type="SUPFAM" id="SSF52343">
    <property type="entry name" value="Ferredoxin reductase-like, C-terminal NADP-linked domain"/>
    <property type="match status" value="1"/>
</dbReference>
<dbReference type="PROSITE" id="PS51384">
    <property type="entry name" value="FAD_FR"/>
    <property type="match status" value="1"/>
</dbReference>
<dbReference type="InterPro" id="IPR017927">
    <property type="entry name" value="FAD-bd_FR_type"/>
</dbReference>
<evidence type="ECO:0000259" key="3">
    <source>
        <dbReference type="PROSITE" id="PS51384"/>
    </source>
</evidence>
<keyword evidence="2" id="KW-0411">Iron-sulfur</keyword>
<dbReference type="InterPro" id="IPR017938">
    <property type="entry name" value="Riboflavin_synthase-like_b-brl"/>
</dbReference>
<reference evidence="4 5" key="1">
    <citation type="journal article" date="2009" name="Appl. Environ. Microbiol.">
        <title>Three genomes from the phylum Acidobacteria provide insight into the lifestyles of these microorganisms in soils.</title>
        <authorList>
            <person name="Ward N.L."/>
            <person name="Challacombe J.F."/>
            <person name="Janssen P.H."/>
            <person name="Henrissat B."/>
            <person name="Coutinho P.M."/>
            <person name="Wu M."/>
            <person name="Xie G."/>
            <person name="Haft D.H."/>
            <person name="Sait M."/>
            <person name="Badger J."/>
            <person name="Barabote R.D."/>
            <person name="Bradley B."/>
            <person name="Brettin T.S."/>
            <person name="Brinkac L.M."/>
            <person name="Bruce D."/>
            <person name="Creasy T."/>
            <person name="Daugherty S.C."/>
            <person name="Davidsen T.M."/>
            <person name="DeBoy R.T."/>
            <person name="Detter J.C."/>
            <person name="Dodson R.J."/>
            <person name="Durkin A.S."/>
            <person name="Ganapathy A."/>
            <person name="Gwinn-Giglio M."/>
            <person name="Han C.S."/>
            <person name="Khouri H."/>
            <person name="Kiss H."/>
            <person name="Kothari S.P."/>
            <person name="Madupu R."/>
            <person name="Nelson K.E."/>
            <person name="Nelson W.C."/>
            <person name="Paulsen I."/>
            <person name="Penn K."/>
            <person name="Ren Q."/>
            <person name="Rosovitz M.J."/>
            <person name="Selengut J.D."/>
            <person name="Shrivastava S."/>
            <person name="Sullivan S.A."/>
            <person name="Tapia R."/>
            <person name="Thompson L.S."/>
            <person name="Watkins K.L."/>
            <person name="Yang Q."/>
            <person name="Yu C."/>
            <person name="Zafar N."/>
            <person name="Zhou L."/>
            <person name="Kuske C.R."/>
        </authorList>
    </citation>
    <scope>NUCLEOTIDE SEQUENCE [LARGE SCALE GENOMIC DNA]</scope>
    <source>
        <strain evidence="4 5">Ellin345</strain>
    </source>
</reference>
<dbReference type="eggNOG" id="COG0543">
    <property type="taxonomic scope" value="Bacteria"/>
</dbReference>
<evidence type="ECO:0000313" key="5">
    <source>
        <dbReference type="Proteomes" id="UP000002432"/>
    </source>
</evidence>
<dbReference type="KEGG" id="aba:Acid345_2795"/>
<name>Q1IMV4_KORVE</name>
<comment type="cofactor">
    <cofactor evidence="2">
        <name>[2Fe-2S] cluster</name>
        <dbReference type="ChEBI" id="CHEBI:190135"/>
    </cofactor>
    <text evidence="2">Binds 1 [2Fe-2S] cluster per subunit.</text>
</comment>
<dbReference type="GO" id="GO:0051537">
    <property type="term" value="F:2 iron, 2 sulfur cluster binding"/>
    <property type="evidence" value="ECO:0007669"/>
    <property type="project" value="UniProtKB-KW"/>
</dbReference>
<dbReference type="InterPro" id="IPR050353">
    <property type="entry name" value="PyrK_electron_transfer"/>
</dbReference>
<keyword evidence="4" id="KW-0560">Oxidoreductase</keyword>
<keyword evidence="5" id="KW-1185">Reference proteome</keyword>
<dbReference type="InterPro" id="IPR012165">
    <property type="entry name" value="Cyt_c3_hydrogenase_gsu"/>
</dbReference>